<keyword evidence="1" id="KW-0732">Signal</keyword>
<evidence type="ECO:0000313" key="2">
    <source>
        <dbReference type="EMBL" id="AMP04774.1"/>
    </source>
</evidence>
<gene>
    <name evidence="2" type="ORF">CPter91_2415</name>
</gene>
<protein>
    <recommendedName>
        <fullName evidence="4">Lipoprotein</fullName>
    </recommendedName>
</protein>
<dbReference type="InterPro" id="IPR021847">
    <property type="entry name" value="DUF3443"/>
</dbReference>
<dbReference type="Pfam" id="PF11925">
    <property type="entry name" value="DUF3443"/>
    <property type="match status" value="1"/>
</dbReference>
<sequence length="405" mass="41123">MRSLTYLLCLLSSALLLACGGGGGSDNNTPKPPQPVQNVQAIVVDSGPTVSGQSVNAVNSPYVSVTICAPGSTSQCQTIDHILVDTGSSGLRIIASALSPSIALPGLSAPSGNPLAECARFADGYSWGSVRQADLRMAGEVASSISVHVIGDSAFTSVPNGCSGSLVAENTVAAFHANGLIGLSTFIEDCGSNCANQAVEGWYYSCPGGTNCTATTLPLARQVGNPVASFPQDNNGTIIQLPSIADSGASGVSGSLIFGIGTQSNNGLGSAKTYTLNASGNLSVLYQGQVMQGFFDSGSNGLFFADSTIPACSNNSGFYCPLSTVSRNVTNTGLNGLSSIVSFNVANANSLFQANPNNTAFNNLAGGPAFASYFDWGLPFFFGRSVYTALEGVSVAGTVGPFVAY</sequence>
<dbReference type="STRING" id="279113.CPter91_2415"/>
<dbReference type="RefSeq" id="WP_061940193.1">
    <property type="nucleotide sequence ID" value="NZ_CP013234.1"/>
</dbReference>
<dbReference type="AlphaFoldDB" id="A0A127Q415"/>
<dbReference type="PROSITE" id="PS51257">
    <property type="entry name" value="PROKAR_LIPOPROTEIN"/>
    <property type="match status" value="1"/>
</dbReference>
<evidence type="ECO:0000313" key="3">
    <source>
        <dbReference type="Proteomes" id="UP000074561"/>
    </source>
</evidence>
<proteinExistence type="predicted"/>
<dbReference type="PATRIC" id="fig|279113.9.peg.2385"/>
<evidence type="ECO:0008006" key="4">
    <source>
        <dbReference type="Google" id="ProtNLM"/>
    </source>
</evidence>
<feature type="signal peptide" evidence="1">
    <location>
        <begin position="1"/>
        <end position="18"/>
    </location>
</feature>
<dbReference type="Proteomes" id="UP000074561">
    <property type="component" value="Chromosome"/>
</dbReference>
<dbReference type="EMBL" id="CP013234">
    <property type="protein sequence ID" value="AMP04774.1"/>
    <property type="molecule type" value="Genomic_DNA"/>
</dbReference>
<dbReference type="KEGG" id="cpra:CPter91_2415"/>
<accession>A0A127Q415</accession>
<reference evidence="2 3" key="1">
    <citation type="submission" date="2015-11" db="EMBL/GenBank/DDBJ databases">
        <title>Exploring the genomic traits of fungus-feeding bacterial genus Collimonas.</title>
        <authorList>
            <person name="Song C."/>
            <person name="Schmidt R."/>
            <person name="de Jager V."/>
            <person name="Krzyzanowska D."/>
            <person name="Jongedijk E."/>
            <person name="Cankar K."/>
            <person name="Beekwilder J."/>
            <person name="van Veen A."/>
            <person name="de Boer W."/>
            <person name="van Veen J.A."/>
            <person name="Garbeva P."/>
        </authorList>
    </citation>
    <scope>NUCLEOTIDE SEQUENCE [LARGE SCALE GENOMIC DNA]</scope>
    <source>
        <strain evidence="2 3">Ter91</strain>
    </source>
</reference>
<evidence type="ECO:0000256" key="1">
    <source>
        <dbReference type="SAM" id="SignalP"/>
    </source>
</evidence>
<name>A0A127Q415_9BURK</name>
<feature type="chain" id="PRO_5007277498" description="Lipoprotein" evidence="1">
    <location>
        <begin position="19"/>
        <end position="405"/>
    </location>
</feature>
<organism evidence="2 3">
    <name type="scientific">Collimonas pratensis</name>
    <dbReference type="NCBI Taxonomy" id="279113"/>
    <lineage>
        <taxon>Bacteria</taxon>
        <taxon>Pseudomonadati</taxon>
        <taxon>Pseudomonadota</taxon>
        <taxon>Betaproteobacteria</taxon>
        <taxon>Burkholderiales</taxon>
        <taxon>Oxalobacteraceae</taxon>
        <taxon>Collimonas</taxon>
    </lineage>
</organism>